<evidence type="ECO:0000259" key="1">
    <source>
        <dbReference type="Pfam" id="PF12804"/>
    </source>
</evidence>
<feature type="domain" description="MobA-like NTP transferase" evidence="1">
    <location>
        <begin position="5"/>
        <end position="165"/>
    </location>
</feature>
<dbReference type="PANTHER" id="PTHR43777">
    <property type="entry name" value="MOLYBDENUM COFACTOR CYTIDYLYLTRANSFERASE"/>
    <property type="match status" value="1"/>
</dbReference>
<evidence type="ECO:0000313" key="3">
    <source>
        <dbReference type="Proteomes" id="UP000075737"/>
    </source>
</evidence>
<dbReference type="CDD" id="cd04182">
    <property type="entry name" value="GT_2_like_f"/>
    <property type="match status" value="1"/>
</dbReference>
<dbReference type="InterPro" id="IPR029044">
    <property type="entry name" value="Nucleotide-diphossugar_trans"/>
</dbReference>
<dbReference type="OrthoDB" id="9797742at2"/>
<organism evidence="2 3">
    <name type="scientific">Thermovenabulum gondwanense</name>
    <dbReference type="NCBI Taxonomy" id="520767"/>
    <lineage>
        <taxon>Bacteria</taxon>
        <taxon>Bacillati</taxon>
        <taxon>Bacillota</taxon>
        <taxon>Clostridia</taxon>
        <taxon>Thermosediminibacterales</taxon>
        <taxon>Thermosediminibacteraceae</taxon>
        <taxon>Thermovenabulum</taxon>
    </lineage>
</organism>
<dbReference type="Gene3D" id="3.90.550.10">
    <property type="entry name" value="Spore Coat Polysaccharide Biosynthesis Protein SpsA, Chain A"/>
    <property type="match status" value="1"/>
</dbReference>
<sequence>MKIYAIILAGGEGKRAGGNKLSKAIDGKPMLQWVIESAKEADFEGIILVSGKEKDFCEELSKIYNITHVYNENWNLGMGYTLKKGVENLPKDADGFAILLGDMPYIKKETLNALIKEFSNHKEIIIPTFQGKKGHPPIFSTKYVQEVSRVFKDMGAREVIKNHQEKVKFIEVKDEGILIDIDTFNSN</sequence>
<evidence type="ECO:0000313" key="2">
    <source>
        <dbReference type="EMBL" id="KYO66815.1"/>
    </source>
</evidence>
<dbReference type="SUPFAM" id="SSF53448">
    <property type="entry name" value="Nucleotide-diphospho-sugar transferases"/>
    <property type="match status" value="1"/>
</dbReference>
<name>A0A161PXX0_9FIRM</name>
<dbReference type="STRING" id="520767.ATZ99_10600"/>
<dbReference type="GO" id="GO:0016779">
    <property type="term" value="F:nucleotidyltransferase activity"/>
    <property type="evidence" value="ECO:0007669"/>
    <property type="project" value="UniProtKB-ARBA"/>
</dbReference>
<protein>
    <submittedName>
        <fullName evidence="2">Purine catabolism protein PucB</fullName>
    </submittedName>
</protein>
<reference evidence="2 3" key="1">
    <citation type="submission" date="2015-12" db="EMBL/GenBank/DDBJ databases">
        <title>Draft genome of Thermovenabulum gondwanense isolated from a red thermophilic microbial mat colonisisng an outflow channel of a bore well.</title>
        <authorList>
            <person name="Patel B.K."/>
        </authorList>
    </citation>
    <scope>NUCLEOTIDE SEQUENCE [LARGE SCALE GENOMIC DNA]</scope>
    <source>
        <strain evidence="2 3">R270</strain>
    </source>
</reference>
<comment type="caution">
    <text evidence="2">The sequence shown here is derived from an EMBL/GenBank/DDBJ whole genome shotgun (WGS) entry which is preliminary data.</text>
</comment>
<dbReference type="PANTHER" id="PTHR43777:SF1">
    <property type="entry name" value="MOLYBDENUM COFACTOR CYTIDYLYLTRANSFERASE"/>
    <property type="match status" value="1"/>
</dbReference>
<dbReference type="Pfam" id="PF12804">
    <property type="entry name" value="NTP_transf_3"/>
    <property type="match status" value="1"/>
</dbReference>
<dbReference type="Proteomes" id="UP000075737">
    <property type="component" value="Unassembled WGS sequence"/>
</dbReference>
<proteinExistence type="predicted"/>
<dbReference type="InterPro" id="IPR025877">
    <property type="entry name" value="MobA-like_NTP_Trfase"/>
</dbReference>
<dbReference type="EMBL" id="LOHZ01000025">
    <property type="protein sequence ID" value="KYO66815.1"/>
    <property type="molecule type" value="Genomic_DNA"/>
</dbReference>
<dbReference type="RefSeq" id="WP_068748191.1">
    <property type="nucleotide sequence ID" value="NZ_LOHZ01000025.1"/>
</dbReference>
<accession>A0A161PXX0</accession>
<gene>
    <name evidence="2" type="primary">pucB</name>
    <name evidence="2" type="ORF">ATZ99_10600</name>
</gene>
<dbReference type="AlphaFoldDB" id="A0A161PXX0"/>
<keyword evidence="3" id="KW-1185">Reference proteome</keyword>